<keyword evidence="6 7" id="KW-0325">Glycoprotein</keyword>
<dbReference type="Ensembl" id="ENSANAT00000043073.1">
    <property type="protein sequence ID" value="ENSANAP00000025152.1"/>
    <property type="gene ID" value="ENSANAG00000030304.1"/>
</dbReference>
<reference evidence="11" key="2">
    <citation type="submission" date="2025-09" db="UniProtKB">
        <authorList>
            <consortium name="Ensembl"/>
        </authorList>
    </citation>
    <scope>IDENTIFICATION</scope>
</reference>
<evidence type="ECO:0000256" key="8">
    <source>
        <dbReference type="SAM" id="MobiDB-lite"/>
    </source>
</evidence>
<dbReference type="CTD" id="2993"/>
<dbReference type="STRING" id="37293.ENSANAP00000025152"/>
<keyword evidence="12" id="KW-1185">Reference proteome</keyword>
<organism evidence="11 12">
    <name type="scientific">Aotus nancymaae</name>
    <name type="common">Ma's night monkey</name>
    <dbReference type="NCBI Taxonomy" id="37293"/>
    <lineage>
        <taxon>Eukaryota</taxon>
        <taxon>Metazoa</taxon>
        <taxon>Chordata</taxon>
        <taxon>Craniata</taxon>
        <taxon>Vertebrata</taxon>
        <taxon>Euteleostomi</taxon>
        <taxon>Mammalia</taxon>
        <taxon>Eutheria</taxon>
        <taxon>Euarchontoglires</taxon>
        <taxon>Primates</taxon>
        <taxon>Haplorrhini</taxon>
        <taxon>Platyrrhini</taxon>
        <taxon>Aotidae</taxon>
        <taxon>Aotus</taxon>
    </lineage>
</organism>
<evidence type="ECO:0000256" key="10">
    <source>
        <dbReference type="SAM" id="SignalP"/>
    </source>
</evidence>
<feature type="signal peptide" evidence="10">
    <location>
        <begin position="1"/>
        <end position="20"/>
    </location>
</feature>
<dbReference type="GeneTree" id="ENSGT00550000075214"/>
<dbReference type="KEGG" id="anan:105718332"/>
<feature type="region of interest" description="Disordered" evidence="8">
    <location>
        <begin position="122"/>
        <end position="150"/>
    </location>
</feature>
<evidence type="ECO:0000256" key="9">
    <source>
        <dbReference type="SAM" id="Phobius"/>
    </source>
</evidence>
<comment type="subcellular location">
    <subcellularLocation>
        <location evidence="1">Membrane</location>
        <topology evidence="1">Single-pass membrane protein</topology>
    </subcellularLocation>
</comment>
<dbReference type="Gene3D" id="1.20.5.70">
    <property type="match status" value="1"/>
</dbReference>
<feature type="compositionally biased region" description="Basic and acidic residues" evidence="8">
    <location>
        <begin position="71"/>
        <end position="80"/>
    </location>
</feature>
<keyword evidence="3 7" id="KW-0730">Sialic acid</keyword>
<dbReference type="PANTHER" id="PTHR13813:SF3">
    <property type="entry name" value="GLYCOPHORIN-A"/>
    <property type="match status" value="1"/>
</dbReference>
<dbReference type="PANTHER" id="PTHR13813">
    <property type="entry name" value="GLYCOPHORIN"/>
    <property type="match status" value="1"/>
</dbReference>
<dbReference type="PIRSF" id="PIRSF002466">
    <property type="entry name" value="Glycophorin"/>
    <property type="match status" value="1"/>
</dbReference>
<dbReference type="Pfam" id="PF01102">
    <property type="entry name" value="Glycophorin_A"/>
    <property type="match status" value="1"/>
</dbReference>
<dbReference type="Proteomes" id="UP000233020">
    <property type="component" value="Unplaced"/>
</dbReference>
<dbReference type="RefSeq" id="XP_021522404.1">
    <property type="nucleotide sequence ID" value="XM_021666729.2"/>
</dbReference>
<keyword evidence="4 9" id="KW-1133">Transmembrane helix</keyword>
<dbReference type="GeneID" id="105718332"/>
<keyword evidence="10" id="KW-0732">Signal</keyword>
<evidence type="ECO:0000256" key="3">
    <source>
        <dbReference type="ARBA" id="ARBA00022981"/>
    </source>
</evidence>
<evidence type="ECO:0000256" key="5">
    <source>
        <dbReference type="ARBA" id="ARBA00023136"/>
    </source>
</evidence>
<evidence type="ECO:0000256" key="4">
    <source>
        <dbReference type="ARBA" id="ARBA00022989"/>
    </source>
</evidence>
<dbReference type="OrthoDB" id="9629573at2759"/>
<evidence type="ECO:0000313" key="11">
    <source>
        <dbReference type="Ensembl" id="ENSANAP00000025152.1"/>
    </source>
</evidence>
<sequence>MYGKIIFVLLLSEFVSIASSITPHMETKAPGSLLPTENYLSSVIPDKHKQSMNPITAVADGVSESSGRNHLRPEQKNGERQQLVHDFSEPVITLIILGVMATVVGMILFISYCIRRLRKKSSFDVQPPSSPDTDVPLSSVEIENPEKVDQ</sequence>
<feature type="chain" id="PRO_5014462179" description="Glycophorin" evidence="10">
    <location>
        <begin position="21"/>
        <end position="150"/>
    </location>
</feature>
<evidence type="ECO:0000256" key="2">
    <source>
        <dbReference type="ARBA" id="ARBA00022692"/>
    </source>
</evidence>
<keyword evidence="5 7" id="KW-0472">Membrane</keyword>
<proteinExistence type="predicted"/>
<reference evidence="11" key="1">
    <citation type="submission" date="2025-08" db="UniProtKB">
        <authorList>
            <consortium name="Ensembl"/>
        </authorList>
    </citation>
    <scope>IDENTIFICATION</scope>
</reference>
<feature type="transmembrane region" description="Helical" evidence="9">
    <location>
        <begin position="91"/>
        <end position="114"/>
    </location>
</feature>
<evidence type="ECO:0000256" key="1">
    <source>
        <dbReference type="ARBA" id="ARBA00004167"/>
    </source>
</evidence>
<name>A0A2K5DW43_AOTNA</name>
<evidence type="ECO:0000313" key="12">
    <source>
        <dbReference type="Proteomes" id="UP000233020"/>
    </source>
</evidence>
<dbReference type="OMA" id="DKHKQSM"/>
<accession>A0A2K5DW43</accession>
<keyword evidence="2 9" id="KW-0812">Transmembrane</keyword>
<protein>
    <recommendedName>
        <fullName evidence="7">Glycophorin</fullName>
    </recommendedName>
</protein>
<dbReference type="InterPro" id="IPR049535">
    <property type="entry name" value="GYPA_B"/>
</dbReference>
<dbReference type="AlphaFoldDB" id="A0A2K5DW43"/>
<dbReference type="InterPro" id="IPR001195">
    <property type="entry name" value="Glycophorin"/>
</dbReference>
<evidence type="ECO:0000256" key="7">
    <source>
        <dbReference type="PIRNR" id="PIRNR002466"/>
    </source>
</evidence>
<feature type="region of interest" description="Disordered" evidence="8">
    <location>
        <begin position="61"/>
        <end position="80"/>
    </location>
</feature>
<dbReference type="GO" id="GO:0005886">
    <property type="term" value="C:plasma membrane"/>
    <property type="evidence" value="ECO:0007669"/>
    <property type="project" value="TreeGrafter"/>
</dbReference>
<evidence type="ECO:0000256" key="6">
    <source>
        <dbReference type="ARBA" id="ARBA00023180"/>
    </source>
</evidence>